<sequence length="247" mass="28121">MASNRRKKEGEYIVVRYQPGRRFKRLLILLVVSLVFAGVGYLAGMAQGGFRFTTEARPGPDLSGELSEMRTRQTDLQQQLINLERGRKIDQQALAQARHTISRLEDRLGSVKADLTFYKNIMAPSESDNGLTIQRLELNRRPGDQAVRFKLVLTQVGDNRSYIAGDVAVNVIGEQEGERQVIALRDLSKDIENLGIRFRYRYFQDIEGVMTLPKGFEPLEVQVVAKAEGRKATQTERTFEWQSVMEK</sequence>
<proteinExistence type="predicted"/>
<dbReference type="Proteomes" id="UP000313645">
    <property type="component" value="Unassembled WGS sequence"/>
</dbReference>
<dbReference type="Pfam" id="PF20567">
    <property type="entry name" value="DUF6776"/>
    <property type="match status" value="1"/>
</dbReference>
<keyword evidence="1" id="KW-0812">Transmembrane</keyword>
<keyword evidence="1" id="KW-1133">Transmembrane helix</keyword>
<gene>
    <name evidence="2" type="ORF">EZI54_19255</name>
</gene>
<protein>
    <recommendedName>
        <fullName evidence="4">DUF3450 domain-containing protein</fullName>
    </recommendedName>
</protein>
<dbReference type="InterPro" id="IPR046703">
    <property type="entry name" value="DUF6776"/>
</dbReference>
<keyword evidence="3" id="KW-1185">Reference proteome</keyword>
<name>A0ABY1ZH96_9GAMM</name>
<comment type="caution">
    <text evidence="2">The sequence shown here is derived from an EMBL/GenBank/DDBJ whole genome shotgun (WGS) entry which is preliminary data.</text>
</comment>
<keyword evidence="1" id="KW-0472">Membrane</keyword>
<evidence type="ECO:0000313" key="3">
    <source>
        <dbReference type="Proteomes" id="UP000313645"/>
    </source>
</evidence>
<evidence type="ECO:0000256" key="1">
    <source>
        <dbReference type="SAM" id="Phobius"/>
    </source>
</evidence>
<feature type="transmembrane region" description="Helical" evidence="1">
    <location>
        <begin position="26"/>
        <end position="44"/>
    </location>
</feature>
<organism evidence="2 3">
    <name type="scientific">Marinobacter halodurans</name>
    <dbReference type="NCBI Taxonomy" id="2528979"/>
    <lineage>
        <taxon>Bacteria</taxon>
        <taxon>Pseudomonadati</taxon>
        <taxon>Pseudomonadota</taxon>
        <taxon>Gammaproteobacteria</taxon>
        <taxon>Pseudomonadales</taxon>
        <taxon>Marinobacteraceae</taxon>
        <taxon>Marinobacter</taxon>
    </lineage>
</organism>
<evidence type="ECO:0008006" key="4">
    <source>
        <dbReference type="Google" id="ProtNLM"/>
    </source>
</evidence>
<dbReference type="EMBL" id="SJDL01000039">
    <property type="protein sequence ID" value="TBW49661.1"/>
    <property type="molecule type" value="Genomic_DNA"/>
</dbReference>
<reference evidence="2 3" key="1">
    <citation type="submission" date="2019-02" db="EMBL/GenBank/DDBJ databases">
        <title>Marinobacter halodurans sp. nov., a marine bacterium isolated from sea tidal flat.</title>
        <authorList>
            <person name="Yoo Y."/>
            <person name="Lee D.W."/>
            <person name="Kim B.S."/>
            <person name="Kim J.-J."/>
        </authorList>
    </citation>
    <scope>NUCLEOTIDE SEQUENCE [LARGE SCALE GENOMIC DNA]</scope>
    <source>
        <strain evidence="2 3">YJ-S3-2</strain>
    </source>
</reference>
<accession>A0ABY1ZH96</accession>
<evidence type="ECO:0000313" key="2">
    <source>
        <dbReference type="EMBL" id="TBW49661.1"/>
    </source>
</evidence>
<dbReference type="RefSeq" id="WP_131483515.1">
    <property type="nucleotide sequence ID" value="NZ_SJDL01000039.1"/>
</dbReference>